<dbReference type="AlphaFoldDB" id="A0A6N9Q2J8"/>
<evidence type="ECO:0000313" key="3">
    <source>
        <dbReference type="EMBL" id="NBI28924.1"/>
    </source>
</evidence>
<evidence type="ECO:0000256" key="1">
    <source>
        <dbReference type="ARBA" id="ARBA00022969"/>
    </source>
</evidence>
<comment type="induction">
    <text evidence="2">Expressed only in the forespore compartment of sporulating cells.</text>
</comment>
<accession>A0A6N9Q2J8</accession>
<gene>
    <name evidence="2 3" type="primary">sspI</name>
    <name evidence="3" type="ORF">ERL59_08125</name>
</gene>
<dbReference type="HAMAP" id="MF_00669">
    <property type="entry name" value="SspI"/>
    <property type="match status" value="1"/>
</dbReference>
<dbReference type="Pfam" id="PF14098">
    <property type="entry name" value="SSPI"/>
    <property type="match status" value="1"/>
</dbReference>
<dbReference type="OrthoDB" id="2453696at2"/>
<comment type="caution">
    <text evidence="3">The sequence shown here is derived from an EMBL/GenBank/DDBJ whole genome shotgun (WGS) entry which is preliminary data.</text>
</comment>
<proteinExistence type="evidence at transcript level"/>
<dbReference type="Proteomes" id="UP000448943">
    <property type="component" value="Unassembled WGS sequence"/>
</dbReference>
<dbReference type="NCBIfam" id="TIGR03092">
    <property type="entry name" value="SASP_sspI"/>
    <property type="match status" value="1"/>
</dbReference>
<dbReference type="InterPro" id="IPR017525">
    <property type="entry name" value="SspI"/>
</dbReference>
<reference evidence="3 4" key="1">
    <citation type="submission" date="2019-01" db="EMBL/GenBank/DDBJ databases">
        <title>Chengkuizengella sp. nov., isolated from deep-sea sediment of East Pacific Ocean.</title>
        <authorList>
            <person name="Yang J."/>
            <person name="Lai Q."/>
            <person name="Shao Z."/>
        </authorList>
    </citation>
    <scope>NUCLEOTIDE SEQUENCE [LARGE SCALE GENOMIC DNA]</scope>
    <source>
        <strain evidence="3 4">YPA3-1-1</strain>
    </source>
</reference>
<keyword evidence="1 2" id="KW-0749">Sporulation</keyword>
<dbReference type="EMBL" id="SIJB01000018">
    <property type="protein sequence ID" value="NBI28924.1"/>
    <property type="molecule type" value="Genomic_DNA"/>
</dbReference>
<comment type="subcellular location">
    <subcellularLocation>
        <location evidence="2">Spore core</location>
    </subcellularLocation>
</comment>
<dbReference type="GO" id="GO:0030435">
    <property type="term" value="P:sporulation resulting in formation of a cellular spore"/>
    <property type="evidence" value="ECO:0007669"/>
    <property type="project" value="UniProtKB-KW"/>
</dbReference>
<protein>
    <recommendedName>
        <fullName evidence="2">Small, acid-soluble spore protein I</fullName>
        <shortName evidence="2">SASP I</shortName>
    </recommendedName>
</protein>
<dbReference type="GO" id="GO:0030436">
    <property type="term" value="P:asexual sporulation"/>
    <property type="evidence" value="ECO:0007669"/>
    <property type="project" value="UniProtKB-UniRule"/>
</dbReference>
<evidence type="ECO:0000313" key="4">
    <source>
        <dbReference type="Proteomes" id="UP000448943"/>
    </source>
</evidence>
<keyword evidence="4" id="KW-1185">Reference proteome</keyword>
<comment type="similarity">
    <text evidence="2">Belongs to the SspI family.</text>
</comment>
<organism evidence="3 4">
    <name type="scientific">Chengkuizengella marina</name>
    <dbReference type="NCBI Taxonomy" id="2507566"/>
    <lineage>
        <taxon>Bacteria</taxon>
        <taxon>Bacillati</taxon>
        <taxon>Bacillota</taxon>
        <taxon>Bacilli</taxon>
        <taxon>Bacillales</taxon>
        <taxon>Paenibacillaceae</taxon>
        <taxon>Chengkuizengella</taxon>
    </lineage>
</organism>
<sequence>MMMDLRQAIFQRLQNKNESELHEIITDSINNDERTLPGLGVIFELIWKKSDEQTQNLLISTLESNLPQ</sequence>
<name>A0A6N9Q2J8_9BACL</name>
<evidence type="ECO:0000256" key="2">
    <source>
        <dbReference type="HAMAP-Rule" id="MF_00669"/>
    </source>
</evidence>